<reference evidence="2" key="1">
    <citation type="submission" date="2019-09" db="EMBL/GenBank/DDBJ databases">
        <title>Draft genome information of white flower Hibiscus syriacus.</title>
        <authorList>
            <person name="Kim Y.-M."/>
        </authorList>
    </citation>
    <scope>NUCLEOTIDE SEQUENCE [LARGE SCALE GENOMIC DNA]</scope>
    <source>
        <strain evidence="2">YM2019G1</strain>
    </source>
</reference>
<protein>
    <submittedName>
        <fullName evidence="2">AP2/ERF domain-containing transcription factor</fullName>
    </submittedName>
</protein>
<dbReference type="PANTHER" id="PTHR46043:SF9">
    <property type="entry name" value="ARM REPEAT SUPERFAMILY PROTEIN"/>
    <property type="match status" value="1"/>
</dbReference>
<feature type="domain" description="DUF7032" evidence="1">
    <location>
        <begin position="13"/>
        <end position="120"/>
    </location>
</feature>
<dbReference type="InterPro" id="IPR011989">
    <property type="entry name" value="ARM-like"/>
</dbReference>
<gene>
    <name evidence="2" type="ORF">F3Y22_tig00116984pilonHSYRG00226</name>
</gene>
<dbReference type="InterPro" id="IPR016024">
    <property type="entry name" value="ARM-type_fold"/>
</dbReference>
<dbReference type="AlphaFoldDB" id="A0A6A2XUF8"/>
<dbReference type="Gene3D" id="1.25.10.10">
    <property type="entry name" value="Leucine-rich Repeat Variant"/>
    <property type="match status" value="1"/>
</dbReference>
<dbReference type="InterPro" id="IPR054296">
    <property type="entry name" value="DUF7032"/>
</dbReference>
<keyword evidence="3" id="KW-1185">Reference proteome</keyword>
<dbReference type="Pfam" id="PF23005">
    <property type="entry name" value="DUF7032"/>
    <property type="match status" value="1"/>
</dbReference>
<evidence type="ECO:0000259" key="1">
    <source>
        <dbReference type="Pfam" id="PF23005"/>
    </source>
</evidence>
<dbReference type="Proteomes" id="UP000436088">
    <property type="component" value="Unassembled WGS sequence"/>
</dbReference>
<dbReference type="SUPFAM" id="SSF48371">
    <property type="entry name" value="ARM repeat"/>
    <property type="match status" value="1"/>
</dbReference>
<organism evidence="2 3">
    <name type="scientific">Hibiscus syriacus</name>
    <name type="common">Rose of Sharon</name>
    <dbReference type="NCBI Taxonomy" id="106335"/>
    <lineage>
        <taxon>Eukaryota</taxon>
        <taxon>Viridiplantae</taxon>
        <taxon>Streptophyta</taxon>
        <taxon>Embryophyta</taxon>
        <taxon>Tracheophyta</taxon>
        <taxon>Spermatophyta</taxon>
        <taxon>Magnoliopsida</taxon>
        <taxon>eudicotyledons</taxon>
        <taxon>Gunneridae</taxon>
        <taxon>Pentapetalae</taxon>
        <taxon>rosids</taxon>
        <taxon>malvids</taxon>
        <taxon>Malvales</taxon>
        <taxon>Malvaceae</taxon>
        <taxon>Malvoideae</taxon>
        <taxon>Hibiscus</taxon>
    </lineage>
</organism>
<proteinExistence type="predicted"/>
<dbReference type="EMBL" id="VEPZ02001756">
    <property type="protein sequence ID" value="KAE8657684.1"/>
    <property type="molecule type" value="Genomic_DNA"/>
</dbReference>
<sequence>MILDRLRICYPAKELVPMELVQAREVKVFPARWKIIISKLEQIASLLSDLSSHPFFSKNALCKEQLQAVSETLNGAIELADSCLKEKFEGKLKMQSDIDALLGKLNMNLRDIRLLIKTSVLDEATLPLSSVCSSSEFGTAAHSHIKEVLAWLQIEHLESKHKAVDILIQVVKVDEKSVLSVMGRSNVTALVRLLAATSPRIREKARTVICSLAESGNCKSWLVSESVLPPLIRLIESDSMFGREKETISLQRLLMTEETTRAIVEHGGILPLLEICHIGDYVSHAKAACTLRNIPTVPKIRQILAKEGIIKGMINLLGYEILLGSKE</sequence>
<comment type="caution">
    <text evidence="2">The sequence shown here is derived from an EMBL/GenBank/DDBJ whole genome shotgun (WGS) entry which is preliminary data.</text>
</comment>
<name>A0A6A2XUF8_HIBSY</name>
<evidence type="ECO:0000313" key="2">
    <source>
        <dbReference type="EMBL" id="KAE8657684.1"/>
    </source>
</evidence>
<evidence type="ECO:0000313" key="3">
    <source>
        <dbReference type="Proteomes" id="UP000436088"/>
    </source>
</evidence>
<accession>A0A6A2XUF8</accession>
<dbReference type="PANTHER" id="PTHR46043">
    <property type="entry name" value="ARM REPEAT SUPERFAMILY PROTEIN"/>
    <property type="match status" value="1"/>
</dbReference>